<gene>
    <name evidence="3" type="ORF">PBRA_003864</name>
</gene>
<feature type="coiled-coil region" evidence="1">
    <location>
        <begin position="270"/>
        <end position="335"/>
    </location>
</feature>
<keyword evidence="1" id="KW-0175">Coiled coil</keyword>
<sequence>MSCDIPGHNVSFESGEGSWLHRTSLRPSGMLQAGRRASIAGTARSHGRPPAPTSTLPSPFQRLRYGVEMMTKKIGGARQNILDKTEDLTRQKAYNESLRAQALEIVQSIELRSNELSRLEQALSAIDLKGKNVTDILSATANDSDANDRRLQSERRALMAAGNLHQQSVERLDQASSELEADNASLQKETLNHDSTRDWCDTANVIEADSQRLKQDLAEQVEHAMSVRSSIESCTATIEDEAGLWRDRAARVESACSDITPSRLLLSGTKKSLIEQFELVQADVKTARQEIRSLEAAHGCITDLLSQKAVNADNIRAVEKELQMAELTLQEYSKTINEAGLDKGEIADAICKHQHAKEALISRIEPMENDLAHLKHKLDAVSLDLIRYQGELAARQDALDSGRDARLAAESDVDQRITDTSRMLSCLSRQLQVLESVSDANKKLYEEQQGAVDLLASGLSQLDATLQHFSQGPEETEALSRVHVHLSGVVSDQAGAISACRGQLADLQHRLDLEMEINKKKTELATISRQWDEVSKEVALIAETSQDNSEIEHEEAQLDQLETAYLNANDELQRCEHALACARQEHSLHVASVSDSLRNELTEARHKRIMEEFETEFRRTGASQESRLGEKALELLNLKGLERTLNEAPHNAADGTVKANAGIAQVPNQPVRLEAEAQNSSVTVQKPPPTTRSSRSRKAKPPMSSHDAGECVEEVRTSHRRRAGAGNRHAVAPTVPSRTTPLNNNLTETLHVSAVWSRPRLSFTHVQNRVSGRRVTSVPLDAPNKGIADARGPRRSRGATRKLNYEEDFTTRKATGNPSNAEVPSSREKTNANTSTCVSGPVCLDNPQCETSQEPAAPAPVSSHRQDAQPLDGSNRRRRRRGKALVTLSTSGNNDSDPFGLSFGA</sequence>
<organism evidence="3 4">
    <name type="scientific">Plasmodiophora brassicae</name>
    <name type="common">Clubroot disease agent</name>
    <dbReference type="NCBI Taxonomy" id="37360"/>
    <lineage>
        <taxon>Eukaryota</taxon>
        <taxon>Sar</taxon>
        <taxon>Rhizaria</taxon>
        <taxon>Endomyxa</taxon>
        <taxon>Phytomyxea</taxon>
        <taxon>Plasmodiophorida</taxon>
        <taxon>Plasmodiophoridae</taxon>
        <taxon>Plasmodiophora</taxon>
    </lineage>
</organism>
<feature type="region of interest" description="Disordered" evidence="2">
    <location>
        <begin position="37"/>
        <end position="57"/>
    </location>
</feature>
<evidence type="ECO:0000313" key="4">
    <source>
        <dbReference type="Proteomes" id="UP000039324"/>
    </source>
</evidence>
<feature type="region of interest" description="Disordered" evidence="2">
    <location>
        <begin position="774"/>
        <end position="905"/>
    </location>
</feature>
<reference evidence="3 4" key="1">
    <citation type="submission" date="2015-02" db="EMBL/GenBank/DDBJ databases">
        <authorList>
            <person name="Chooi Y.-H."/>
        </authorList>
    </citation>
    <scope>NUCLEOTIDE SEQUENCE [LARGE SCALE GENOMIC DNA]</scope>
    <source>
        <strain evidence="3">E3</strain>
    </source>
</reference>
<protein>
    <submittedName>
        <fullName evidence="3">Uncharacterized protein</fullName>
    </submittedName>
</protein>
<dbReference type="AlphaFoldDB" id="A0A0G4IIZ2"/>
<feature type="coiled-coil region" evidence="1">
    <location>
        <begin position="510"/>
        <end position="585"/>
    </location>
</feature>
<proteinExistence type="predicted"/>
<accession>A0A0G4IIZ2</accession>
<dbReference type="EMBL" id="CDSF01000002">
    <property type="protein sequence ID" value="CEO95052.1"/>
    <property type="molecule type" value="Genomic_DNA"/>
</dbReference>
<dbReference type="OMA" id="CEHALAC"/>
<evidence type="ECO:0000256" key="2">
    <source>
        <dbReference type="SAM" id="MobiDB-lite"/>
    </source>
</evidence>
<feature type="compositionally biased region" description="Polar residues" evidence="2">
    <location>
        <begin position="812"/>
        <end position="823"/>
    </location>
</feature>
<evidence type="ECO:0000313" key="3">
    <source>
        <dbReference type="EMBL" id="CEO95052.1"/>
    </source>
</evidence>
<keyword evidence="4" id="KW-1185">Reference proteome</keyword>
<feature type="region of interest" description="Disordered" evidence="2">
    <location>
        <begin position="675"/>
        <end position="744"/>
    </location>
</feature>
<feature type="compositionally biased region" description="Basic and acidic residues" evidence="2">
    <location>
        <begin position="707"/>
        <end position="717"/>
    </location>
</feature>
<feature type="compositionally biased region" description="Polar residues" evidence="2">
    <location>
        <begin position="887"/>
        <end position="896"/>
    </location>
</feature>
<evidence type="ECO:0000256" key="1">
    <source>
        <dbReference type="SAM" id="Coils"/>
    </source>
</evidence>
<name>A0A0G4IIZ2_PLABS</name>
<dbReference type="Proteomes" id="UP000039324">
    <property type="component" value="Unassembled WGS sequence"/>
</dbReference>